<sequence length="180" mass="20874">VAGSKTFYDLRATTLEGETIDFNIFRGRVVLIENDYIQLNELQSRYPHRLVVLGFPCNQFGYQENSSDAEILNSLKYVRPGEGYKPAFTIFEKCVVNGSDAHPVFSYLKDKLPYPDDDPMSFMADPKYLVWNPISRNDISWNFEKFLIGPEGEPFKRYSKRFQTINIAPDIQRLLKLTKN</sequence>
<dbReference type="EC" id="1.11.1.9" evidence="3"/>
<dbReference type="GO" id="GO:0006979">
    <property type="term" value="P:response to oxidative stress"/>
    <property type="evidence" value="ECO:0007669"/>
    <property type="project" value="InterPro"/>
</dbReference>
<protein>
    <recommendedName>
        <fullName evidence="3">glutathione peroxidase</fullName>
        <ecNumber evidence="3">1.11.1.9</ecNumber>
    </recommendedName>
</protein>
<dbReference type="InterPro" id="IPR029760">
    <property type="entry name" value="GPX_CS"/>
</dbReference>
<dbReference type="PROSITE" id="PS00763">
    <property type="entry name" value="GLUTATHIONE_PEROXID_2"/>
    <property type="match status" value="1"/>
</dbReference>
<dbReference type="PIRSF" id="PIRSF000303">
    <property type="entry name" value="Glutathion_perox"/>
    <property type="match status" value="1"/>
</dbReference>
<name>A0A671RSJ9_9TELE</name>
<evidence type="ECO:0000256" key="5">
    <source>
        <dbReference type="ARBA" id="ARBA00023002"/>
    </source>
</evidence>
<dbReference type="FunFam" id="3.40.30.10:FF:000315">
    <property type="entry name" value="Glutathione peroxidase 2"/>
    <property type="match status" value="1"/>
</dbReference>
<dbReference type="Gene3D" id="3.40.30.10">
    <property type="entry name" value="Glutaredoxin"/>
    <property type="match status" value="1"/>
</dbReference>
<evidence type="ECO:0000256" key="3">
    <source>
        <dbReference type="ARBA" id="ARBA00012310"/>
    </source>
</evidence>
<dbReference type="Ensembl" id="ENSSANT00000091919.1">
    <property type="protein sequence ID" value="ENSSANP00000086497.1"/>
    <property type="gene ID" value="ENSSANG00000042874.1"/>
</dbReference>
<evidence type="ECO:0000256" key="4">
    <source>
        <dbReference type="ARBA" id="ARBA00022559"/>
    </source>
</evidence>
<keyword evidence="4" id="KW-0575">Peroxidase</keyword>
<dbReference type="CDD" id="cd00340">
    <property type="entry name" value="GSH_Peroxidase"/>
    <property type="match status" value="1"/>
</dbReference>
<comment type="subunit">
    <text evidence="2">Homotetramer.</text>
</comment>
<comment type="similarity">
    <text evidence="1">Belongs to the glutathione peroxidase family.</text>
</comment>
<organism evidence="6 7">
    <name type="scientific">Sinocyclocheilus anshuiensis</name>
    <dbReference type="NCBI Taxonomy" id="1608454"/>
    <lineage>
        <taxon>Eukaryota</taxon>
        <taxon>Metazoa</taxon>
        <taxon>Chordata</taxon>
        <taxon>Craniata</taxon>
        <taxon>Vertebrata</taxon>
        <taxon>Euteleostomi</taxon>
        <taxon>Actinopterygii</taxon>
        <taxon>Neopterygii</taxon>
        <taxon>Teleostei</taxon>
        <taxon>Ostariophysi</taxon>
        <taxon>Cypriniformes</taxon>
        <taxon>Cyprinidae</taxon>
        <taxon>Cyprininae</taxon>
        <taxon>Sinocyclocheilus</taxon>
    </lineage>
</organism>
<dbReference type="InterPro" id="IPR000889">
    <property type="entry name" value="Glutathione_peroxidase"/>
</dbReference>
<dbReference type="GO" id="GO:0004602">
    <property type="term" value="F:glutathione peroxidase activity"/>
    <property type="evidence" value="ECO:0007669"/>
    <property type="project" value="UniProtKB-EC"/>
</dbReference>
<dbReference type="PROSITE" id="PS51355">
    <property type="entry name" value="GLUTATHIONE_PEROXID_3"/>
    <property type="match status" value="1"/>
</dbReference>
<evidence type="ECO:0000256" key="1">
    <source>
        <dbReference type="ARBA" id="ARBA00006926"/>
    </source>
</evidence>
<dbReference type="Proteomes" id="UP000472260">
    <property type="component" value="Unassembled WGS sequence"/>
</dbReference>
<dbReference type="InterPro" id="IPR036249">
    <property type="entry name" value="Thioredoxin-like_sf"/>
</dbReference>
<accession>A0A671RSJ9</accession>
<dbReference type="AlphaFoldDB" id="A0A671RSJ9"/>
<keyword evidence="5" id="KW-0560">Oxidoreductase</keyword>
<keyword evidence="7" id="KW-1185">Reference proteome</keyword>
<dbReference type="Pfam" id="PF00255">
    <property type="entry name" value="GSHPx"/>
    <property type="match status" value="1"/>
</dbReference>
<proteinExistence type="inferred from homology"/>
<evidence type="ECO:0000313" key="7">
    <source>
        <dbReference type="Proteomes" id="UP000472260"/>
    </source>
</evidence>
<reference evidence="6" key="1">
    <citation type="submission" date="2025-08" db="UniProtKB">
        <authorList>
            <consortium name="Ensembl"/>
        </authorList>
    </citation>
    <scope>IDENTIFICATION</scope>
</reference>
<dbReference type="PANTHER" id="PTHR11592">
    <property type="entry name" value="GLUTATHIONE PEROXIDASE"/>
    <property type="match status" value="1"/>
</dbReference>
<evidence type="ECO:0000256" key="2">
    <source>
        <dbReference type="ARBA" id="ARBA00011881"/>
    </source>
</evidence>
<dbReference type="PANTHER" id="PTHR11592:SF36">
    <property type="entry name" value="GLUTATHIONE PEROXIDASE 2"/>
    <property type="match status" value="1"/>
</dbReference>
<dbReference type="SUPFAM" id="SSF52833">
    <property type="entry name" value="Thioredoxin-like"/>
    <property type="match status" value="1"/>
</dbReference>
<gene>
    <name evidence="6" type="primary">gpx2</name>
</gene>
<reference evidence="6" key="2">
    <citation type="submission" date="2025-09" db="UniProtKB">
        <authorList>
            <consortium name="Ensembl"/>
        </authorList>
    </citation>
    <scope>IDENTIFICATION</scope>
</reference>
<evidence type="ECO:0000313" key="6">
    <source>
        <dbReference type="Ensembl" id="ENSSANP00000086497.1"/>
    </source>
</evidence>